<sequence>MNEEAHLIFNYGGIWVREPQLVYIKKLIHVWKEYDVDLLSYIDICREYKEKLEFTEVKQLLVVGPSGRFYALEGDEGIRTLQYLLCGEFKVLNLFAVDEGEENVVAPSIIHYCETFTGIVDAQDEGKKNIVAPSIIDDSEIFSGTVEAGTDCDSNEEEDNECASSDYNEGLEVFRRERTKEINEKLDMYKELEKGMTFKDILEARKVIGLYSIAIGNEQDHVEHEDEARNLKEDFSPLAREAVAAKSPGIRKIGLMGNGSGVLCLLIYPIHQERLLERKGCNDIKAADLHWSFEVNDYSGVGLTSILPLSRQLLH</sequence>
<evidence type="ECO:0000313" key="3">
    <source>
        <dbReference type="Proteomes" id="UP000823775"/>
    </source>
</evidence>
<evidence type="ECO:0000313" key="2">
    <source>
        <dbReference type="EMBL" id="MCD7452496.1"/>
    </source>
</evidence>
<organism evidence="2 3">
    <name type="scientific">Datura stramonium</name>
    <name type="common">Jimsonweed</name>
    <name type="synonym">Common thornapple</name>
    <dbReference type="NCBI Taxonomy" id="4076"/>
    <lineage>
        <taxon>Eukaryota</taxon>
        <taxon>Viridiplantae</taxon>
        <taxon>Streptophyta</taxon>
        <taxon>Embryophyta</taxon>
        <taxon>Tracheophyta</taxon>
        <taxon>Spermatophyta</taxon>
        <taxon>Magnoliopsida</taxon>
        <taxon>eudicotyledons</taxon>
        <taxon>Gunneridae</taxon>
        <taxon>Pentapetalae</taxon>
        <taxon>asterids</taxon>
        <taxon>lamiids</taxon>
        <taxon>Solanales</taxon>
        <taxon>Solanaceae</taxon>
        <taxon>Solanoideae</taxon>
        <taxon>Datureae</taxon>
        <taxon>Datura</taxon>
    </lineage>
</organism>
<dbReference type="Pfam" id="PF26130">
    <property type="entry name" value="PB1-like"/>
    <property type="match status" value="1"/>
</dbReference>
<accession>A0ABS8S0D7</accession>
<evidence type="ECO:0000259" key="1">
    <source>
        <dbReference type="Pfam" id="PF26130"/>
    </source>
</evidence>
<name>A0ABS8S0D7_DATST</name>
<keyword evidence="3" id="KW-1185">Reference proteome</keyword>
<protein>
    <recommendedName>
        <fullName evidence="1">PB1-like domain-containing protein</fullName>
    </recommendedName>
</protein>
<comment type="caution">
    <text evidence="2">The sequence shown here is derived from an EMBL/GenBank/DDBJ whole genome shotgun (WGS) entry which is preliminary data.</text>
</comment>
<dbReference type="EMBL" id="JACEIK010000212">
    <property type="protein sequence ID" value="MCD7452496.1"/>
    <property type="molecule type" value="Genomic_DNA"/>
</dbReference>
<proteinExistence type="predicted"/>
<gene>
    <name evidence="2" type="ORF">HAX54_017125</name>
</gene>
<feature type="domain" description="PB1-like" evidence="1">
    <location>
        <begin position="1"/>
        <end position="79"/>
    </location>
</feature>
<dbReference type="Proteomes" id="UP000823775">
    <property type="component" value="Unassembled WGS sequence"/>
</dbReference>
<dbReference type="InterPro" id="IPR058594">
    <property type="entry name" value="PB1-like_dom_pln"/>
</dbReference>
<reference evidence="2 3" key="1">
    <citation type="journal article" date="2021" name="BMC Genomics">
        <title>Datura genome reveals duplications of psychoactive alkaloid biosynthetic genes and high mutation rate following tissue culture.</title>
        <authorList>
            <person name="Rajewski A."/>
            <person name="Carter-House D."/>
            <person name="Stajich J."/>
            <person name="Litt A."/>
        </authorList>
    </citation>
    <scope>NUCLEOTIDE SEQUENCE [LARGE SCALE GENOMIC DNA]</scope>
    <source>
        <strain evidence="2">AR-01</strain>
    </source>
</reference>